<organism evidence="1 2">
    <name type="scientific">Rhizophagus irregularis</name>
    <dbReference type="NCBI Taxonomy" id="588596"/>
    <lineage>
        <taxon>Eukaryota</taxon>
        <taxon>Fungi</taxon>
        <taxon>Fungi incertae sedis</taxon>
        <taxon>Mucoromycota</taxon>
        <taxon>Glomeromycotina</taxon>
        <taxon>Glomeromycetes</taxon>
        <taxon>Glomerales</taxon>
        <taxon>Glomeraceae</taxon>
        <taxon>Rhizophagus</taxon>
    </lineage>
</organism>
<name>A0A915YUP4_9GLOM</name>
<evidence type="ECO:0000313" key="2">
    <source>
        <dbReference type="Proteomes" id="UP000684084"/>
    </source>
</evidence>
<accession>A0A915YUP4</accession>
<dbReference type="Proteomes" id="UP000684084">
    <property type="component" value="Unassembled WGS sequence"/>
</dbReference>
<comment type="caution">
    <text evidence="1">The sequence shown here is derived from an EMBL/GenBank/DDBJ whole genome shotgun (WGS) entry which is preliminary data.</text>
</comment>
<gene>
    <name evidence="1" type="ORF">CHRIB12_LOCUS3692</name>
</gene>
<dbReference type="EMBL" id="CAGKOT010000005">
    <property type="protein sequence ID" value="CAB5341612.1"/>
    <property type="molecule type" value="Genomic_DNA"/>
</dbReference>
<sequence length="75" mass="8658">MNCVIEAGMKRLLRKKGLQIVIQGYLEKNPYPWASEHGMCEPNSNRSTTINYFSERRAILFFHRGKLSTNTLGKI</sequence>
<proteinExistence type="predicted"/>
<reference evidence="1" key="1">
    <citation type="submission" date="2020-05" db="EMBL/GenBank/DDBJ databases">
        <authorList>
            <person name="Rincon C."/>
            <person name="Sanders R I."/>
            <person name="Robbins C."/>
            <person name="Chaturvedi A."/>
        </authorList>
    </citation>
    <scope>NUCLEOTIDE SEQUENCE</scope>
    <source>
        <strain evidence="1">CHB12</strain>
    </source>
</reference>
<dbReference type="AlphaFoldDB" id="A0A915YUP4"/>
<evidence type="ECO:0000313" key="1">
    <source>
        <dbReference type="EMBL" id="CAB5341612.1"/>
    </source>
</evidence>
<protein>
    <submittedName>
        <fullName evidence="1">Uncharacterized protein</fullName>
    </submittedName>
</protein>
<dbReference type="OrthoDB" id="10297664at2759"/>